<dbReference type="PANTHER" id="PTHR43776:SF7">
    <property type="entry name" value="D,D-DIPEPTIDE TRANSPORT ATP-BINDING PROTEIN DDPF-RELATED"/>
    <property type="match status" value="1"/>
</dbReference>
<comment type="caution">
    <text evidence="7">The sequence shown here is derived from an EMBL/GenBank/DDBJ whole genome shotgun (WGS) entry which is preliminary data.</text>
</comment>
<gene>
    <name evidence="7" type="ORF">SSE37_00875</name>
</gene>
<evidence type="ECO:0000256" key="4">
    <source>
        <dbReference type="ARBA" id="ARBA00022741"/>
    </source>
</evidence>
<proteinExistence type="inferred from homology"/>
<name>A3K7M1_SAGS3</name>
<keyword evidence="3" id="KW-0813">Transport</keyword>
<dbReference type="OrthoDB" id="9802264at2"/>
<comment type="similarity">
    <text evidence="2">Belongs to the ABC transporter superfamily.</text>
</comment>
<dbReference type="eggNOG" id="COG4608">
    <property type="taxonomic scope" value="Bacteria"/>
</dbReference>
<evidence type="ECO:0000259" key="6">
    <source>
        <dbReference type="PROSITE" id="PS50893"/>
    </source>
</evidence>
<dbReference type="GO" id="GO:0005524">
    <property type="term" value="F:ATP binding"/>
    <property type="evidence" value="ECO:0007669"/>
    <property type="project" value="UniProtKB-KW"/>
</dbReference>
<dbReference type="GO" id="GO:0055085">
    <property type="term" value="P:transmembrane transport"/>
    <property type="evidence" value="ECO:0007669"/>
    <property type="project" value="UniProtKB-ARBA"/>
</dbReference>
<dbReference type="SMART" id="SM00382">
    <property type="entry name" value="AAA"/>
    <property type="match status" value="1"/>
</dbReference>
<dbReference type="Pfam" id="PF00005">
    <property type="entry name" value="ABC_tran"/>
    <property type="match status" value="1"/>
</dbReference>
<sequence length="336" mass="35868">MTLLTISGASKRFSRTPGLLERFADRLTGQDSSATVHALSDIDLTVERGEVLGLVGESGCGKSTLGRLVSGIYAPSDGAIRLDGEPVATWRRGTVKKTTTRVQMIHQDPFASLDPRMRVGETISEGPRLHGIWSASEAPARVRALLEQVGLEGAYADRLPHQFSGGQRQRIAIARALAMEPDLLVLDEAVASLDVSIQAQVLNLFMDLRKRMDLTAIFISHDLSVVRHVCDRVAIMYLGRVVELAPASELYAAPQHPYTKALLASVPTLGTGRAAFQPIKGEIPSPLSPPSGCAFHPRCPFAGPRCKAEVPRLGSAPTGQVACHLNDGGTGQDAAA</sequence>
<dbReference type="Pfam" id="PF08352">
    <property type="entry name" value="oligo_HPY"/>
    <property type="match status" value="1"/>
</dbReference>
<dbReference type="InterPro" id="IPR050319">
    <property type="entry name" value="ABC_transp_ATP-bind"/>
</dbReference>
<dbReference type="PROSITE" id="PS00211">
    <property type="entry name" value="ABC_TRANSPORTER_1"/>
    <property type="match status" value="1"/>
</dbReference>
<dbReference type="CDD" id="cd03257">
    <property type="entry name" value="ABC_NikE_OppD_transporters"/>
    <property type="match status" value="1"/>
</dbReference>
<feature type="domain" description="ABC transporter" evidence="6">
    <location>
        <begin position="21"/>
        <end position="263"/>
    </location>
</feature>
<dbReference type="PANTHER" id="PTHR43776">
    <property type="entry name" value="TRANSPORT ATP-BINDING PROTEIN"/>
    <property type="match status" value="1"/>
</dbReference>
<protein>
    <submittedName>
        <fullName evidence="7">Oligopeptide/dipeptide ABC transporter, ATP-binding protein, C-terminal</fullName>
    </submittedName>
</protein>
<dbReference type="SUPFAM" id="SSF52540">
    <property type="entry name" value="P-loop containing nucleoside triphosphate hydrolases"/>
    <property type="match status" value="1"/>
</dbReference>
<dbReference type="InterPro" id="IPR017871">
    <property type="entry name" value="ABC_transporter-like_CS"/>
</dbReference>
<evidence type="ECO:0000256" key="5">
    <source>
        <dbReference type="ARBA" id="ARBA00022840"/>
    </source>
</evidence>
<dbReference type="AlphaFoldDB" id="A3K7M1"/>
<accession>A3K7M1</accession>
<keyword evidence="5 7" id="KW-0067">ATP-binding</keyword>
<evidence type="ECO:0000313" key="8">
    <source>
        <dbReference type="Proteomes" id="UP000005713"/>
    </source>
</evidence>
<dbReference type="PROSITE" id="PS50893">
    <property type="entry name" value="ABC_TRANSPORTER_2"/>
    <property type="match status" value="1"/>
</dbReference>
<dbReference type="GO" id="GO:0015833">
    <property type="term" value="P:peptide transport"/>
    <property type="evidence" value="ECO:0007669"/>
    <property type="project" value="InterPro"/>
</dbReference>
<dbReference type="GO" id="GO:0016887">
    <property type="term" value="F:ATP hydrolysis activity"/>
    <property type="evidence" value="ECO:0007669"/>
    <property type="project" value="InterPro"/>
</dbReference>
<reference evidence="7 8" key="1">
    <citation type="submission" date="2006-06" db="EMBL/GenBank/DDBJ databases">
        <authorList>
            <person name="Moran M.A."/>
            <person name="Ferriera S."/>
            <person name="Johnson J."/>
            <person name="Kravitz S."/>
            <person name="Beeson K."/>
            <person name="Sutton G."/>
            <person name="Rogers Y.-H."/>
            <person name="Friedman R."/>
            <person name="Frazier M."/>
            <person name="Venter J.C."/>
        </authorList>
    </citation>
    <scope>NUCLEOTIDE SEQUENCE [LARGE SCALE GENOMIC DNA]</scope>
    <source>
        <strain evidence="7 8">E-37</strain>
    </source>
</reference>
<dbReference type="NCBIfam" id="TIGR01727">
    <property type="entry name" value="oligo_HPY"/>
    <property type="match status" value="1"/>
</dbReference>
<evidence type="ECO:0000256" key="2">
    <source>
        <dbReference type="ARBA" id="ARBA00005417"/>
    </source>
</evidence>
<evidence type="ECO:0000313" key="7">
    <source>
        <dbReference type="EMBL" id="EBA06980.1"/>
    </source>
</evidence>
<dbReference type="Proteomes" id="UP000005713">
    <property type="component" value="Unassembled WGS sequence"/>
</dbReference>
<keyword evidence="4" id="KW-0547">Nucleotide-binding</keyword>
<dbReference type="RefSeq" id="WP_005861733.1">
    <property type="nucleotide sequence ID" value="NZ_AAYA01000012.1"/>
</dbReference>
<organism evidence="7 8">
    <name type="scientific">Sagittula stellata (strain ATCC 700073 / DSM 11524 / E-37)</name>
    <dbReference type="NCBI Taxonomy" id="388399"/>
    <lineage>
        <taxon>Bacteria</taxon>
        <taxon>Pseudomonadati</taxon>
        <taxon>Pseudomonadota</taxon>
        <taxon>Alphaproteobacteria</taxon>
        <taxon>Rhodobacterales</taxon>
        <taxon>Roseobacteraceae</taxon>
        <taxon>Sagittula</taxon>
    </lineage>
</organism>
<dbReference type="InterPro" id="IPR003439">
    <property type="entry name" value="ABC_transporter-like_ATP-bd"/>
</dbReference>
<evidence type="ECO:0000256" key="3">
    <source>
        <dbReference type="ARBA" id="ARBA00022448"/>
    </source>
</evidence>
<evidence type="ECO:0000256" key="1">
    <source>
        <dbReference type="ARBA" id="ARBA00004417"/>
    </source>
</evidence>
<comment type="subcellular location">
    <subcellularLocation>
        <location evidence="1">Cell inner membrane</location>
        <topology evidence="1">Peripheral membrane protein</topology>
    </subcellularLocation>
</comment>
<dbReference type="Gene3D" id="3.40.50.300">
    <property type="entry name" value="P-loop containing nucleotide triphosphate hydrolases"/>
    <property type="match status" value="1"/>
</dbReference>
<dbReference type="FunFam" id="3.40.50.300:FF:000016">
    <property type="entry name" value="Oligopeptide ABC transporter ATP-binding component"/>
    <property type="match status" value="1"/>
</dbReference>
<dbReference type="InterPro" id="IPR003593">
    <property type="entry name" value="AAA+_ATPase"/>
</dbReference>
<dbReference type="InterPro" id="IPR013563">
    <property type="entry name" value="Oligopep_ABC_C"/>
</dbReference>
<keyword evidence="8" id="KW-1185">Reference proteome</keyword>
<dbReference type="InterPro" id="IPR027417">
    <property type="entry name" value="P-loop_NTPase"/>
</dbReference>
<dbReference type="EMBL" id="AAYA01000012">
    <property type="protein sequence ID" value="EBA06980.1"/>
    <property type="molecule type" value="Genomic_DNA"/>
</dbReference>
<dbReference type="GO" id="GO:0005886">
    <property type="term" value="C:plasma membrane"/>
    <property type="evidence" value="ECO:0007669"/>
    <property type="project" value="UniProtKB-SubCell"/>
</dbReference>